<accession>A0A0F9RSU8</accession>
<evidence type="ECO:0000313" key="1">
    <source>
        <dbReference type="EMBL" id="KKN20338.1"/>
    </source>
</evidence>
<sequence>MSLNGATFLKNLEGVITGNGFKRVIQGINLNTLRTSGGLILTGSTAPLRASLETNFEGVQSASGTTDFGSLVFNVPRDYDVNNDELKIRFLCNSAGDTNTPTMDAAMFRKRAGVALTSDLDPTISAAMNNNTAKAGYIEIDASDLGCKPGDALHFDLTTSAHSTDAANFYGVEVVYRSDLVYFENTER</sequence>
<dbReference type="AlphaFoldDB" id="A0A0F9RSU8"/>
<dbReference type="EMBL" id="LAZR01003252">
    <property type="protein sequence ID" value="KKN20338.1"/>
    <property type="molecule type" value="Genomic_DNA"/>
</dbReference>
<reference evidence="1" key="1">
    <citation type="journal article" date="2015" name="Nature">
        <title>Complex archaea that bridge the gap between prokaryotes and eukaryotes.</title>
        <authorList>
            <person name="Spang A."/>
            <person name="Saw J.H."/>
            <person name="Jorgensen S.L."/>
            <person name="Zaremba-Niedzwiedzka K."/>
            <person name="Martijn J."/>
            <person name="Lind A.E."/>
            <person name="van Eijk R."/>
            <person name="Schleper C."/>
            <person name="Guy L."/>
            <person name="Ettema T.J."/>
        </authorList>
    </citation>
    <scope>NUCLEOTIDE SEQUENCE</scope>
</reference>
<protein>
    <submittedName>
        <fullName evidence="1">Uncharacterized protein</fullName>
    </submittedName>
</protein>
<name>A0A0F9RSU8_9ZZZZ</name>
<proteinExistence type="predicted"/>
<organism evidence="1">
    <name type="scientific">marine sediment metagenome</name>
    <dbReference type="NCBI Taxonomy" id="412755"/>
    <lineage>
        <taxon>unclassified sequences</taxon>
        <taxon>metagenomes</taxon>
        <taxon>ecological metagenomes</taxon>
    </lineage>
</organism>
<comment type="caution">
    <text evidence="1">The sequence shown here is derived from an EMBL/GenBank/DDBJ whole genome shotgun (WGS) entry which is preliminary data.</text>
</comment>
<gene>
    <name evidence="1" type="ORF">LCGC14_0936660</name>
</gene>